<dbReference type="Pfam" id="PF01370">
    <property type="entry name" value="Epimerase"/>
    <property type="match status" value="1"/>
</dbReference>
<dbReference type="InterPro" id="IPR001509">
    <property type="entry name" value="Epimerase_deHydtase"/>
</dbReference>
<dbReference type="SUPFAM" id="SSF51735">
    <property type="entry name" value="NAD(P)-binding Rossmann-fold domains"/>
    <property type="match status" value="1"/>
</dbReference>
<dbReference type="GO" id="GO:0004029">
    <property type="term" value="F:aldehyde dehydrogenase (NAD+) activity"/>
    <property type="evidence" value="ECO:0007669"/>
    <property type="project" value="TreeGrafter"/>
</dbReference>
<evidence type="ECO:0000313" key="2">
    <source>
        <dbReference type="EMBL" id="QIX21146.1"/>
    </source>
</evidence>
<feature type="domain" description="NAD-dependent epimerase/dehydratase" evidence="1">
    <location>
        <begin position="17"/>
        <end position="230"/>
    </location>
</feature>
<dbReference type="RefSeq" id="WP_037089806.1">
    <property type="nucleotide sequence ID" value="NZ_CP050898.1"/>
</dbReference>
<evidence type="ECO:0000313" key="3">
    <source>
        <dbReference type="Proteomes" id="UP000500870"/>
    </source>
</evidence>
<dbReference type="PANTHER" id="PTHR48079:SF6">
    <property type="entry name" value="NAD(P)-BINDING DOMAIN-CONTAINING PROTEIN-RELATED"/>
    <property type="match status" value="1"/>
</dbReference>
<dbReference type="InterPro" id="IPR036291">
    <property type="entry name" value="NAD(P)-bd_dom_sf"/>
</dbReference>
<accession>A0A6H0ZK02</accession>
<sequence length="345" mass="38370">MIYENNADSAENDRPLALVLGVNGGVGGQVSRMLQQRGWRVRAMTRRKAASHITGDVEFVVGDAMSGQDVLKAAQGVRLIVHAVNPPGYRDWEKQVLPMLDNTIAAAESCGARIVFPGTIYNFGSDAFPLLSEESPQKPFTRKGALRVEMERRLKLASMRGVPVLIVRAGDFFGPDARNNWFSQMLVRPGRPVRSVQNPSARHAGHQWAYLPDVAETIGRLLDRADELPAFAVYHMEGFWDFDGLQLIEAIERVVGHPVKRRRLSWTGIKIVAPFVPLFREVLEMQYLWQMPIRMSNRKLTDFLGSEPKTPIDIAVATTLAGLGCLDERPRPSNLAHPADAEGRA</sequence>
<gene>
    <name evidence="2" type="ORF">FOB41_08360</name>
</gene>
<evidence type="ECO:0000259" key="1">
    <source>
        <dbReference type="Pfam" id="PF01370"/>
    </source>
</evidence>
<dbReference type="Proteomes" id="UP000500870">
    <property type="component" value="Chromosome 1"/>
</dbReference>
<dbReference type="PANTHER" id="PTHR48079">
    <property type="entry name" value="PROTEIN YEEZ"/>
    <property type="match status" value="1"/>
</dbReference>
<name>A0A6H0ZK02_9HYPH</name>
<dbReference type="InterPro" id="IPR051783">
    <property type="entry name" value="NAD(P)-dependent_oxidoreduct"/>
</dbReference>
<dbReference type="GO" id="GO:0005737">
    <property type="term" value="C:cytoplasm"/>
    <property type="evidence" value="ECO:0007669"/>
    <property type="project" value="TreeGrafter"/>
</dbReference>
<dbReference type="Gene3D" id="3.40.50.720">
    <property type="entry name" value="NAD(P)-binding Rossmann-like Domain"/>
    <property type="match status" value="1"/>
</dbReference>
<dbReference type="EMBL" id="CP050898">
    <property type="protein sequence ID" value="QIX21146.1"/>
    <property type="molecule type" value="Genomic_DNA"/>
</dbReference>
<protein>
    <submittedName>
        <fullName evidence="2">NAD-dependent epimerase/dehydratase family protein</fullName>
    </submittedName>
</protein>
<dbReference type="AlphaFoldDB" id="A0A6H0ZK02"/>
<organism evidence="2 3">
    <name type="scientific">Agrobacterium pusense</name>
    <dbReference type="NCBI Taxonomy" id="648995"/>
    <lineage>
        <taxon>Bacteria</taxon>
        <taxon>Pseudomonadati</taxon>
        <taxon>Pseudomonadota</taxon>
        <taxon>Alphaproteobacteria</taxon>
        <taxon>Hyphomicrobiales</taxon>
        <taxon>Rhizobiaceae</taxon>
        <taxon>Rhizobium/Agrobacterium group</taxon>
        <taxon>Agrobacterium</taxon>
    </lineage>
</organism>
<reference evidence="2 3" key="1">
    <citation type="submission" date="2020-04" db="EMBL/GenBank/DDBJ databases">
        <title>FDA dAtabase for Regulatory Grade micrObial Sequences (FDA-ARGOS): Supporting development and validation of Infectious Disease Dx tests.</title>
        <authorList>
            <person name="Sciortino C."/>
            <person name="Tallon L."/>
            <person name="Sadzewicz L."/>
            <person name="Vavikolanu K."/>
            <person name="Mehta A."/>
            <person name="Aluvathingal J."/>
            <person name="Nadendla S."/>
            <person name="Nandy P."/>
            <person name="Geyer C."/>
            <person name="Yan Y."/>
            <person name="Sichtig H."/>
        </authorList>
    </citation>
    <scope>NUCLEOTIDE SEQUENCE [LARGE SCALE GENOMIC DNA]</scope>
    <source>
        <strain evidence="2 3">FDAARGOS_633</strain>
    </source>
</reference>
<proteinExistence type="predicted"/>